<dbReference type="InterPro" id="IPR023809">
    <property type="entry name" value="Thiopep_bacteriocin_synth_dom"/>
</dbReference>
<organism evidence="3 4">
    <name type="scientific">Streptomyces griseocarneus</name>
    <dbReference type="NCBI Taxonomy" id="51201"/>
    <lineage>
        <taxon>Bacteria</taxon>
        <taxon>Bacillati</taxon>
        <taxon>Actinomycetota</taxon>
        <taxon>Actinomycetes</taxon>
        <taxon>Kitasatosporales</taxon>
        <taxon>Streptomycetaceae</taxon>
        <taxon>Streptomyces</taxon>
    </lineage>
</organism>
<dbReference type="Pfam" id="PF14028">
    <property type="entry name" value="Lant_dehydr_C"/>
    <property type="match status" value="1"/>
</dbReference>
<dbReference type="NCBIfam" id="TIGR03605">
    <property type="entry name" value="antibiot_sagB"/>
    <property type="match status" value="1"/>
</dbReference>
<evidence type="ECO:0000259" key="2">
    <source>
        <dbReference type="Pfam" id="PF14028"/>
    </source>
</evidence>
<proteinExistence type="predicted"/>
<dbReference type="Gene3D" id="3.40.109.10">
    <property type="entry name" value="NADH Oxidase"/>
    <property type="match status" value="1"/>
</dbReference>
<dbReference type="Proteomes" id="UP000671836">
    <property type="component" value="Chromosome"/>
</dbReference>
<dbReference type="InterPro" id="IPR052544">
    <property type="entry name" value="Bacteriocin_Proc_Enz"/>
</dbReference>
<evidence type="ECO:0000313" key="3">
    <source>
        <dbReference type="EMBL" id="QSY48986.1"/>
    </source>
</evidence>
<dbReference type="Pfam" id="PF00881">
    <property type="entry name" value="Nitroreductase"/>
    <property type="match status" value="1"/>
</dbReference>
<feature type="domain" description="Nitroreductase" evidence="1">
    <location>
        <begin position="360"/>
        <end position="557"/>
    </location>
</feature>
<gene>
    <name evidence="3" type="ORF">J3S04_28965</name>
</gene>
<keyword evidence="4" id="KW-1185">Reference proteome</keyword>
<dbReference type="InterPro" id="IPR029479">
    <property type="entry name" value="Nitroreductase"/>
</dbReference>
<name>A0ABX7RQ55_9ACTN</name>
<dbReference type="NCBIfam" id="TIGR03891">
    <property type="entry name" value="thiopep_ocin"/>
    <property type="match status" value="1"/>
</dbReference>
<dbReference type="SUPFAM" id="SSF55469">
    <property type="entry name" value="FMN-dependent nitroreductase-like"/>
    <property type="match status" value="1"/>
</dbReference>
<dbReference type="RefSeq" id="WP_207555241.1">
    <property type="nucleotide sequence ID" value="NZ_CP071595.1"/>
</dbReference>
<evidence type="ECO:0000313" key="4">
    <source>
        <dbReference type="Proteomes" id="UP000671836"/>
    </source>
</evidence>
<sequence>MTTTDTWHSFHLFLHSGTEDTDGFLTEDVAPLLDGLVASGEAARWFFIRYGEDGPHLRIRVAGLGAAAAAELPEALARAAKERPAVAGSWPSHHGEVRAVAYVPETRRYGGPRALPTAERLFAVSSRVAVEALRDLRRMPAGAGRLTLAADLAHATAYALGLDRLAAARWLRRQATGRRWVTEVPLLPGAAVHMRVNSVYGTQHAALDRRARTLREGLEEDAGAPWLVEWVRRVRDADEVLRGEAGAGAEVEWVWASQLHMLFNRLGITPDEERAVCRLAARTLLDAGEPPSFFPDGHSAPDLRYLERSKFQIGRNEDTALRPLPAPAAAAAAASAGESPPEVPLPADRLPDVSLHTVLADRASVRGPLDGPLDAGSLGTLLWNALSESSRSEQRLADGSARSLVHRPYPSAGALYTARVRLLALDVAGLPAGTYDCVPERRTLRPVGPVPPVAEIKSLSTYFSRPAEDPDWIGVDRAPVVLGLYIDLGLLRRRYGLRALRLALLETGHLAQTLLLTATALGLAGTPLGGFHDDLAHELFGLEDLDQPLQYLLPLGRRADRG</sequence>
<accession>A0ABX7RQ55</accession>
<dbReference type="PANTHER" id="PTHR43745">
    <property type="entry name" value="NITROREDUCTASE MJ1384-RELATED"/>
    <property type="match status" value="1"/>
</dbReference>
<protein>
    <submittedName>
        <fullName evidence="3">Thiopeptide-type bacteriocin biosynthesis protein</fullName>
    </submittedName>
</protein>
<evidence type="ECO:0000259" key="1">
    <source>
        <dbReference type="Pfam" id="PF00881"/>
    </source>
</evidence>
<dbReference type="InterPro" id="IPR020051">
    <property type="entry name" value="SagB-type_dehydrogenase"/>
</dbReference>
<reference evidence="3 4" key="1">
    <citation type="submission" date="2021-03" db="EMBL/GenBank/DDBJ databases">
        <title>Streptomyces strains.</title>
        <authorList>
            <person name="Lund M.B."/>
            <person name="Toerring T."/>
        </authorList>
    </citation>
    <scope>NUCLEOTIDE SEQUENCE [LARGE SCALE GENOMIC DNA]</scope>
    <source>
        <strain evidence="3 4">KCC S-1010</strain>
    </source>
</reference>
<feature type="domain" description="Thiopeptide-type bacteriocin biosynthesis" evidence="2">
    <location>
        <begin position="7"/>
        <end position="284"/>
    </location>
</feature>
<dbReference type="InterPro" id="IPR000415">
    <property type="entry name" value="Nitroreductase-like"/>
</dbReference>
<dbReference type="PANTHER" id="PTHR43745:SF2">
    <property type="entry name" value="NITROREDUCTASE MJ1384-RELATED"/>
    <property type="match status" value="1"/>
</dbReference>
<dbReference type="EMBL" id="CP071595">
    <property type="protein sequence ID" value="QSY48986.1"/>
    <property type="molecule type" value="Genomic_DNA"/>
</dbReference>